<name>A0A6A7AMC2_9PLEO</name>
<sequence>MISFLRVPITACLAPICSMTMTATTTNAGCLQHHAQPRRPLYLSHVFAKISYEANVSRRYYLPALSSVLRKILPVLLV</sequence>
<dbReference type="EMBL" id="MU006389">
    <property type="protein sequence ID" value="KAF2844316.1"/>
    <property type="molecule type" value="Genomic_DNA"/>
</dbReference>
<dbReference type="Proteomes" id="UP000799423">
    <property type="component" value="Unassembled WGS sequence"/>
</dbReference>
<reference evidence="1" key="1">
    <citation type="submission" date="2020-01" db="EMBL/GenBank/DDBJ databases">
        <authorList>
            <consortium name="DOE Joint Genome Institute"/>
            <person name="Haridas S."/>
            <person name="Albert R."/>
            <person name="Binder M."/>
            <person name="Bloem J."/>
            <person name="Labutti K."/>
            <person name="Salamov A."/>
            <person name="Andreopoulos B."/>
            <person name="Baker S.E."/>
            <person name="Barry K."/>
            <person name="Bills G."/>
            <person name="Bluhm B.H."/>
            <person name="Cannon C."/>
            <person name="Castanera R."/>
            <person name="Culley D.E."/>
            <person name="Daum C."/>
            <person name="Ezra D."/>
            <person name="Gonzalez J.B."/>
            <person name="Henrissat B."/>
            <person name="Kuo A."/>
            <person name="Liang C."/>
            <person name="Lipzen A."/>
            <person name="Lutzoni F."/>
            <person name="Magnuson J."/>
            <person name="Mondo S."/>
            <person name="Nolan M."/>
            <person name="Ohm R."/>
            <person name="Pangilinan J."/>
            <person name="Park H.-J."/>
            <person name="Ramirez L."/>
            <person name="Alfaro M."/>
            <person name="Sun H."/>
            <person name="Tritt A."/>
            <person name="Yoshinaga Y."/>
            <person name="Zwiers L.-H."/>
            <person name="Turgeon B.G."/>
            <person name="Goodwin S.B."/>
            <person name="Spatafora J.W."/>
            <person name="Crous P.W."/>
            <person name="Grigoriev I.V."/>
        </authorList>
    </citation>
    <scope>NUCLEOTIDE SEQUENCE</scope>
    <source>
        <strain evidence="1">IPT5</strain>
    </source>
</reference>
<proteinExistence type="predicted"/>
<organism evidence="1 2">
    <name type="scientific">Plenodomus tracheiphilus IPT5</name>
    <dbReference type="NCBI Taxonomy" id="1408161"/>
    <lineage>
        <taxon>Eukaryota</taxon>
        <taxon>Fungi</taxon>
        <taxon>Dikarya</taxon>
        <taxon>Ascomycota</taxon>
        <taxon>Pezizomycotina</taxon>
        <taxon>Dothideomycetes</taxon>
        <taxon>Pleosporomycetidae</taxon>
        <taxon>Pleosporales</taxon>
        <taxon>Pleosporineae</taxon>
        <taxon>Leptosphaeriaceae</taxon>
        <taxon>Plenodomus</taxon>
    </lineage>
</organism>
<gene>
    <name evidence="1" type="ORF">T440DRAFT_26866</name>
</gene>
<accession>A0A6A7AMC2</accession>
<evidence type="ECO:0000313" key="2">
    <source>
        <dbReference type="Proteomes" id="UP000799423"/>
    </source>
</evidence>
<dbReference type="AlphaFoldDB" id="A0A6A7AMC2"/>
<protein>
    <submittedName>
        <fullName evidence="1">Uncharacterized protein</fullName>
    </submittedName>
</protein>
<keyword evidence="2" id="KW-1185">Reference proteome</keyword>
<evidence type="ECO:0000313" key="1">
    <source>
        <dbReference type="EMBL" id="KAF2844316.1"/>
    </source>
</evidence>